<accession>A0A370KRT2</accession>
<keyword evidence="2" id="KW-0732">Signal</keyword>
<feature type="compositionally biased region" description="Gly residues" evidence="1">
    <location>
        <begin position="433"/>
        <end position="442"/>
    </location>
</feature>
<feature type="compositionally biased region" description="Basic and acidic residues" evidence="1">
    <location>
        <begin position="374"/>
        <end position="412"/>
    </location>
</feature>
<dbReference type="EMBL" id="NAAC01000009">
    <property type="protein sequence ID" value="RDJ12868.1"/>
    <property type="molecule type" value="Genomic_DNA"/>
</dbReference>
<reference evidence="3 4" key="1">
    <citation type="submission" date="2017-03" db="EMBL/GenBank/DDBJ databases">
        <title>Genome analysis of Rhizobial strains effectives or ineffectives for nitrogen fixation isolated from bean seeds.</title>
        <authorList>
            <person name="Peralta H."/>
            <person name="Aguilar-Vera A."/>
            <person name="Mora Y."/>
            <person name="Vargas-Lagunas C."/>
            <person name="Girard L."/>
            <person name="Mora J."/>
        </authorList>
    </citation>
    <scope>NUCLEOTIDE SEQUENCE [LARGE SCALE GENOMIC DNA]</scope>
    <source>
        <strain evidence="3 4">CCGM3</strain>
    </source>
</reference>
<name>A0A370KRT2_9HYPH</name>
<comment type="caution">
    <text evidence="3">The sequence shown here is derived from an EMBL/GenBank/DDBJ whole genome shotgun (WGS) entry which is preliminary data.</text>
</comment>
<dbReference type="Proteomes" id="UP000254939">
    <property type="component" value="Unassembled WGS sequence"/>
</dbReference>
<dbReference type="InterPro" id="IPR021728">
    <property type="entry name" value="DUF3300"/>
</dbReference>
<protein>
    <recommendedName>
        <fullName evidence="5">DUF3300 domain-containing protein</fullName>
    </recommendedName>
</protein>
<feature type="compositionally biased region" description="Low complexity" evidence="1">
    <location>
        <begin position="35"/>
        <end position="56"/>
    </location>
</feature>
<feature type="chain" id="PRO_5016992785" description="DUF3300 domain-containing protein" evidence="2">
    <location>
        <begin position="32"/>
        <end position="492"/>
    </location>
</feature>
<feature type="compositionally biased region" description="Gly residues" evidence="1">
    <location>
        <begin position="453"/>
        <end position="482"/>
    </location>
</feature>
<evidence type="ECO:0000313" key="4">
    <source>
        <dbReference type="Proteomes" id="UP000254939"/>
    </source>
</evidence>
<feature type="region of interest" description="Disordered" evidence="1">
    <location>
        <begin position="354"/>
        <end position="492"/>
    </location>
</feature>
<gene>
    <name evidence="3" type="ORF">B5K06_08845</name>
</gene>
<evidence type="ECO:0000256" key="1">
    <source>
        <dbReference type="SAM" id="MobiDB-lite"/>
    </source>
</evidence>
<feature type="region of interest" description="Disordered" evidence="1">
    <location>
        <begin position="32"/>
        <end position="56"/>
    </location>
</feature>
<dbReference type="PANTHER" id="PTHR40269:SF1">
    <property type="entry name" value="OUTER MEMBRANE PROTEIN"/>
    <property type="match status" value="1"/>
</dbReference>
<feature type="signal peptide" evidence="2">
    <location>
        <begin position="1"/>
        <end position="31"/>
    </location>
</feature>
<dbReference type="Pfam" id="PF11737">
    <property type="entry name" value="DUF3300"/>
    <property type="match status" value="1"/>
</dbReference>
<organism evidence="3 4">
    <name type="scientific">Rhizobium grahamii</name>
    <dbReference type="NCBI Taxonomy" id="1120045"/>
    <lineage>
        <taxon>Bacteria</taxon>
        <taxon>Pseudomonadati</taxon>
        <taxon>Pseudomonadota</taxon>
        <taxon>Alphaproteobacteria</taxon>
        <taxon>Hyphomicrobiales</taxon>
        <taxon>Rhizobiaceae</taxon>
        <taxon>Rhizobium/Agrobacterium group</taxon>
        <taxon>Rhizobium</taxon>
    </lineage>
</organism>
<sequence>MALCSLSVPGRLAILVLASTFLSVGGGALHAQEQTTQPPSATSVPSSTPSAASEPADALSDEAMQMLVARIALYPDELVALITSASLYPLQIVEASRFLDQVKGNSSLKPKEDWDGSVVSLLNYPDIVKMMSEDLDWTQQLGDAVADQQKDLLIAIQTLRDKAVADGIIKTDDKVKVVQQNDNVVIQAANPQKIYVPQYEPQMLYEEGYAAAPISYYPDPYPNYYYPTATYFAGFVTGAIFGAVVDWDRWGVWGGRFDGNDIDIDCDHCFNNFNRNGKVNFNDVDWKNVDRSKIKFDHNQFANIDKTNIRNRLEAGGNNDIRTKAKSVKARAANANHARVTPSTIKDIRANRIAGGGGDLRDRVANRPGADGGGELRDRVANRPSGERRGEIGDRINRDGHHAMAGKRDVRPNRPSGLGEIRSRSAANLHSQRGGGAMGGGHHASRPEFAAQRGGGGGAHFGGGGRGGGGAHFSGGRGGGGHARIPHGGRRR</sequence>
<evidence type="ECO:0008006" key="5">
    <source>
        <dbReference type="Google" id="ProtNLM"/>
    </source>
</evidence>
<proteinExistence type="predicted"/>
<dbReference type="PANTHER" id="PTHR40269">
    <property type="entry name" value="OUTER MEMBRANE PROTEIN-RELATED"/>
    <property type="match status" value="1"/>
</dbReference>
<dbReference type="OrthoDB" id="197257at2"/>
<evidence type="ECO:0000313" key="3">
    <source>
        <dbReference type="EMBL" id="RDJ12868.1"/>
    </source>
</evidence>
<dbReference type="AlphaFoldDB" id="A0A370KRT2"/>
<dbReference type="RefSeq" id="WP_114712608.1">
    <property type="nucleotide sequence ID" value="NZ_KZ857259.1"/>
</dbReference>
<evidence type="ECO:0000256" key="2">
    <source>
        <dbReference type="SAM" id="SignalP"/>
    </source>
</evidence>